<comment type="caution">
    <text evidence="2">The sequence shown here is derived from an EMBL/GenBank/DDBJ whole genome shotgun (WGS) entry which is preliminary data.</text>
</comment>
<reference evidence="2 3" key="2">
    <citation type="submission" date="2009-02" db="EMBL/GenBank/DDBJ databases">
        <title>Draft genome sequence of Blautia hydrogenotrophica DSM 10507 (Ruminococcus hydrogenotrophicus DSM 10507).</title>
        <authorList>
            <person name="Sudarsanam P."/>
            <person name="Ley R."/>
            <person name="Guruge J."/>
            <person name="Turnbaugh P.J."/>
            <person name="Mahowald M."/>
            <person name="Liep D."/>
            <person name="Gordon J."/>
        </authorList>
    </citation>
    <scope>NUCLEOTIDE SEQUENCE [LARGE SCALE GENOMIC DNA]</scope>
    <source>
        <strain evidence="3">DSM 10507 / JCM 14656 / S5a33</strain>
    </source>
</reference>
<protein>
    <submittedName>
        <fullName evidence="2">Uncharacterized protein</fullName>
    </submittedName>
</protein>
<evidence type="ECO:0000313" key="2">
    <source>
        <dbReference type="EMBL" id="EEG48636.1"/>
    </source>
</evidence>
<dbReference type="GeneID" id="86821165"/>
<dbReference type="AlphaFoldDB" id="C0CNL4"/>
<keyword evidence="1" id="KW-0472">Membrane</keyword>
<evidence type="ECO:0000256" key="1">
    <source>
        <dbReference type="SAM" id="Phobius"/>
    </source>
</evidence>
<keyword evidence="1" id="KW-1133">Transmembrane helix</keyword>
<sequence>MAKRYRYAFAQRKPAKKGIFAAALAGVSVGLFLLAVLISFFCEGETVLAVGALIGGISIFAIFLSGYGFIQGLQSFSEENRSHTVSMVSAIANGIITVGWLALFLIGV</sequence>
<gene>
    <name evidence="2" type="ORF">RUMHYD_02457</name>
</gene>
<dbReference type="RefSeq" id="WP_005949811.1">
    <property type="nucleotide sequence ID" value="NZ_CP136423.1"/>
</dbReference>
<keyword evidence="3" id="KW-1185">Reference proteome</keyword>
<name>C0CNL4_BLAHS</name>
<dbReference type="PATRIC" id="fig|476272.21.peg.1888"/>
<feature type="transmembrane region" description="Helical" evidence="1">
    <location>
        <begin position="20"/>
        <end position="41"/>
    </location>
</feature>
<dbReference type="eggNOG" id="ENOG50338GS">
    <property type="taxonomic scope" value="Bacteria"/>
</dbReference>
<dbReference type="EMBL" id="ACBZ01000130">
    <property type="protein sequence ID" value="EEG48636.1"/>
    <property type="molecule type" value="Genomic_DNA"/>
</dbReference>
<accession>C0CNL4</accession>
<feature type="transmembrane region" description="Helical" evidence="1">
    <location>
        <begin position="82"/>
        <end position="106"/>
    </location>
</feature>
<dbReference type="HOGENOM" id="CLU_158486_1_0_9"/>
<feature type="transmembrane region" description="Helical" evidence="1">
    <location>
        <begin position="47"/>
        <end position="70"/>
    </location>
</feature>
<keyword evidence="1" id="KW-0812">Transmembrane</keyword>
<dbReference type="Proteomes" id="UP000003100">
    <property type="component" value="Unassembled WGS sequence"/>
</dbReference>
<organism evidence="2 3">
    <name type="scientific">Blautia hydrogenotrophica (strain DSM 10507 / JCM 14656 / S5a33)</name>
    <name type="common">Ruminococcus hydrogenotrophicus</name>
    <dbReference type="NCBI Taxonomy" id="476272"/>
    <lineage>
        <taxon>Bacteria</taxon>
        <taxon>Bacillati</taxon>
        <taxon>Bacillota</taxon>
        <taxon>Clostridia</taxon>
        <taxon>Lachnospirales</taxon>
        <taxon>Lachnospiraceae</taxon>
        <taxon>Blautia</taxon>
    </lineage>
</organism>
<proteinExistence type="predicted"/>
<reference evidence="2 3" key="1">
    <citation type="submission" date="2009-01" db="EMBL/GenBank/DDBJ databases">
        <authorList>
            <person name="Fulton L."/>
            <person name="Clifton S."/>
            <person name="Fulton B."/>
            <person name="Xu J."/>
            <person name="Minx P."/>
            <person name="Pepin K.H."/>
            <person name="Johnson M."/>
            <person name="Bhonagiri V."/>
            <person name="Nash W.E."/>
            <person name="Mardis E.R."/>
            <person name="Wilson R.K."/>
        </authorList>
    </citation>
    <scope>NUCLEOTIDE SEQUENCE [LARGE SCALE GENOMIC DNA]</scope>
    <source>
        <strain evidence="3">DSM 10507 / JCM 14656 / S5a33</strain>
    </source>
</reference>
<evidence type="ECO:0000313" key="3">
    <source>
        <dbReference type="Proteomes" id="UP000003100"/>
    </source>
</evidence>